<organism evidence="1 2">
    <name type="scientific">Cellulomonas flavigena (strain ATCC 482 / DSM 20109 / BCRC 11376 / JCM 18109 / NBRC 3775 / NCIMB 8073 / NRS 134)</name>
    <dbReference type="NCBI Taxonomy" id="446466"/>
    <lineage>
        <taxon>Bacteria</taxon>
        <taxon>Bacillati</taxon>
        <taxon>Actinomycetota</taxon>
        <taxon>Actinomycetes</taxon>
        <taxon>Micrococcales</taxon>
        <taxon>Cellulomonadaceae</taxon>
        <taxon>Cellulomonas</taxon>
    </lineage>
</organism>
<dbReference type="Proteomes" id="UP000000849">
    <property type="component" value="Chromosome"/>
</dbReference>
<dbReference type="AlphaFoldDB" id="D5UFK3"/>
<name>D5UFK3_CELFN</name>
<keyword evidence="2" id="KW-1185">Reference proteome</keyword>
<accession>D5UFK3</accession>
<gene>
    <name evidence="1" type="ordered locus">Cfla_0042</name>
</gene>
<dbReference type="EMBL" id="CP001964">
    <property type="protein sequence ID" value="ADG72962.1"/>
    <property type="molecule type" value="Genomic_DNA"/>
</dbReference>
<protein>
    <submittedName>
        <fullName evidence="1">Uncharacterized protein</fullName>
    </submittedName>
</protein>
<evidence type="ECO:0000313" key="1">
    <source>
        <dbReference type="EMBL" id="ADG72962.1"/>
    </source>
</evidence>
<reference evidence="1 2" key="1">
    <citation type="journal article" date="2010" name="Stand. Genomic Sci.">
        <title>Complete genome sequence of Cellulomonas flavigena type strain (134).</title>
        <authorList>
            <person name="Abt B."/>
            <person name="Foster B."/>
            <person name="Lapidus A."/>
            <person name="Clum A."/>
            <person name="Sun H."/>
            <person name="Pukall R."/>
            <person name="Lucas S."/>
            <person name="Glavina Del Rio T."/>
            <person name="Nolan M."/>
            <person name="Tice H."/>
            <person name="Cheng J.F."/>
            <person name="Pitluck S."/>
            <person name="Liolios K."/>
            <person name="Ivanova N."/>
            <person name="Mavromatis K."/>
            <person name="Ovchinnikova G."/>
            <person name="Pati A."/>
            <person name="Goodwin L."/>
            <person name="Chen A."/>
            <person name="Palaniappan K."/>
            <person name="Land M."/>
            <person name="Hauser L."/>
            <person name="Chang Y.J."/>
            <person name="Jeffries C.D."/>
            <person name="Rohde M."/>
            <person name="Goker M."/>
            <person name="Woyke T."/>
            <person name="Bristow J."/>
            <person name="Eisen J.A."/>
            <person name="Markowitz V."/>
            <person name="Hugenholtz P."/>
            <person name="Kyrpides N.C."/>
            <person name="Klenk H.P."/>
        </authorList>
    </citation>
    <scope>NUCLEOTIDE SEQUENCE [LARGE SCALE GENOMIC DNA]</scope>
    <source>
        <strain evidence="2">ATCC 482 / DSM 20109 / BCRC 11376 / JCM 18109 / NBRC 3775 / NCIMB 8073 / NRS 134</strain>
    </source>
</reference>
<dbReference type="STRING" id="446466.Cfla_0042"/>
<sequence>MVPVVPPQNVRQEIVEFAAGHGVILRELGPQFATKGP</sequence>
<proteinExistence type="predicted"/>
<dbReference type="KEGG" id="cfl:Cfla_0042"/>
<dbReference type="HOGENOM" id="CLU_3341865_0_0_11"/>
<evidence type="ECO:0000313" key="2">
    <source>
        <dbReference type="Proteomes" id="UP000000849"/>
    </source>
</evidence>